<keyword evidence="2" id="KW-1185">Reference proteome</keyword>
<organism evidence="1 2">
    <name type="scientific">Trichothecium roseum</name>
    <dbReference type="NCBI Taxonomy" id="47278"/>
    <lineage>
        <taxon>Eukaryota</taxon>
        <taxon>Fungi</taxon>
        <taxon>Dikarya</taxon>
        <taxon>Ascomycota</taxon>
        <taxon>Pezizomycotina</taxon>
        <taxon>Sordariomycetes</taxon>
        <taxon>Hypocreomycetidae</taxon>
        <taxon>Hypocreales</taxon>
        <taxon>Hypocreales incertae sedis</taxon>
        <taxon>Trichothecium</taxon>
    </lineage>
</organism>
<proteinExistence type="predicted"/>
<name>A0ACC0V9D0_9HYPO</name>
<protein>
    <submittedName>
        <fullName evidence="1">Uncharacterized protein</fullName>
    </submittedName>
</protein>
<sequence length="495" mass="56823">MSLAKAGADKRLQTLIKCDIHPEEFDDVHKRRKLRESAVQNGDSERRTLIDLVESFSSRDLSPHELNDAMARNLKWIRSRKALVVLDRMNALKIRMTEANADKLLSNVFWKLGEHTSDLYGDEQFLKKEIRLDRAIRVIRHVAGQKLPVPVYRWKTILNLLGRSGRFEELEQICLEICQHYRPAEMGLLPVHHIDNPRLKEVSEHLFDRDGEFEEPDHSGKLTEQVKLEREGGIEAQSDVTRQTRSIISQEPLPINVSKRGGSFEDMMLLRRVDSSLDASVDWDFRAPDAKADPPKDDLDASLNQEDTVKPEGQTLPTFIPADLPFTHRQHPVQLIFDVPFQRSLIRWTYDKALASKPGKKAKLSLAKFDVAGGVMLLKLLQERGVYIDIRSLQKAVTRRMAIAKIPQRRKSRSRDEIEASPQHQKNLVDAAWGSALLPSLPELERDMEKARLKLWRKYAKNFVHYDPNHSQDTTVQRGRQGEDTSPRHVSSSAF</sequence>
<dbReference type="Proteomes" id="UP001163324">
    <property type="component" value="Chromosome 2"/>
</dbReference>
<dbReference type="EMBL" id="CM047941">
    <property type="protein sequence ID" value="KAI9902899.1"/>
    <property type="molecule type" value="Genomic_DNA"/>
</dbReference>
<evidence type="ECO:0000313" key="2">
    <source>
        <dbReference type="Proteomes" id="UP001163324"/>
    </source>
</evidence>
<accession>A0ACC0V9D0</accession>
<evidence type="ECO:0000313" key="1">
    <source>
        <dbReference type="EMBL" id="KAI9902899.1"/>
    </source>
</evidence>
<reference evidence="1" key="1">
    <citation type="submission" date="2022-10" db="EMBL/GenBank/DDBJ databases">
        <title>Complete Genome of Trichothecium roseum strain YXFP-22015, a Plant Pathogen Isolated from Citrus.</title>
        <authorList>
            <person name="Wang Y."/>
            <person name="Zhu L."/>
        </authorList>
    </citation>
    <scope>NUCLEOTIDE SEQUENCE</scope>
    <source>
        <strain evidence="1">YXFP-22015</strain>
    </source>
</reference>
<comment type="caution">
    <text evidence="1">The sequence shown here is derived from an EMBL/GenBank/DDBJ whole genome shotgun (WGS) entry which is preliminary data.</text>
</comment>
<gene>
    <name evidence="1" type="ORF">N3K66_002251</name>
</gene>